<evidence type="ECO:0000256" key="1">
    <source>
        <dbReference type="SAM" id="MobiDB-lite"/>
    </source>
</evidence>
<protein>
    <recommendedName>
        <fullName evidence="2">CARD domain-containing protein</fullName>
    </recommendedName>
</protein>
<dbReference type="Proteomes" id="UP000828390">
    <property type="component" value="Unassembled WGS sequence"/>
</dbReference>
<sequence>MTTEESIAIMATQQRNLSNQTELVNQLDPDPVFDYLLQHRALDQATVDKIRCEEKLPDRNIKLLEHLEQLGNPAVELLINALRQSGQLHLASTLDVEHRIKPVYGKGYWEKQRYKGQITVSFQLVAAKVMVRKDSDEDRSPKIVDINAMLTPFKVKHSYENMTLIGEGENEPKGRKILEYSYEEEEDQVKSCWCCLPFCCSSKSKRKKKNSVKSAAISLSELPPQTGAELRKSSSTKSLSLYDVMVSLPSQPSSPIKSGSTFFKTKKLSPIVDVSSDLESPTETTDEVFVPASKLPLNNVTENEDQTVNNSVRCEEAEVSFKSTKSEKVEKTQSKTKGKKKSKSDSTLMSKNQRNGKKTTASDSTNDIVFDDKENTAPCIWDIHKNGYENGHSRLTPPNTLETTPKNAMKRSETYELVERWKSEGIAYQTARDQFFSYFDTVTQGRIIRYFEQKRSTLVLQVNLDDKMAVSTISMTLKELKRLREDYEMGILHEELVKCVRPQDIVDKMECCAIHLRTVISEEDFTLSFQELS</sequence>
<keyword evidence="4" id="KW-1185">Reference proteome</keyword>
<proteinExistence type="predicted"/>
<dbReference type="Gene3D" id="1.10.533.10">
    <property type="entry name" value="Death Domain, Fas"/>
    <property type="match status" value="1"/>
</dbReference>
<dbReference type="CDD" id="cd01671">
    <property type="entry name" value="CARD"/>
    <property type="match status" value="1"/>
</dbReference>
<dbReference type="Pfam" id="PF00619">
    <property type="entry name" value="CARD"/>
    <property type="match status" value="1"/>
</dbReference>
<reference evidence="3" key="1">
    <citation type="journal article" date="2019" name="bioRxiv">
        <title>The Genome of the Zebra Mussel, Dreissena polymorpha: A Resource for Invasive Species Research.</title>
        <authorList>
            <person name="McCartney M.A."/>
            <person name="Auch B."/>
            <person name="Kono T."/>
            <person name="Mallez S."/>
            <person name="Zhang Y."/>
            <person name="Obille A."/>
            <person name="Becker A."/>
            <person name="Abrahante J.E."/>
            <person name="Garbe J."/>
            <person name="Badalamenti J.P."/>
            <person name="Herman A."/>
            <person name="Mangelson H."/>
            <person name="Liachko I."/>
            <person name="Sullivan S."/>
            <person name="Sone E.D."/>
            <person name="Koren S."/>
            <person name="Silverstein K.A.T."/>
            <person name="Beckman K.B."/>
            <person name="Gohl D.M."/>
        </authorList>
    </citation>
    <scope>NUCLEOTIDE SEQUENCE</scope>
    <source>
        <strain evidence="3">Duluth1</strain>
        <tissue evidence="3">Whole animal</tissue>
    </source>
</reference>
<dbReference type="EMBL" id="JAIWYP010000005">
    <property type="protein sequence ID" value="KAH3821278.1"/>
    <property type="molecule type" value="Genomic_DNA"/>
</dbReference>
<evidence type="ECO:0000313" key="4">
    <source>
        <dbReference type="Proteomes" id="UP000828390"/>
    </source>
</evidence>
<name>A0A9D4GSY9_DREPO</name>
<reference evidence="3" key="2">
    <citation type="submission" date="2020-11" db="EMBL/GenBank/DDBJ databases">
        <authorList>
            <person name="McCartney M.A."/>
            <person name="Auch B."/>
            <person name="Kono T."/>
            <person name="Mallez S."/>
            <person name="Becker A."/>
            <person name="Gohl D.M."/>
            <person name="Silverstein K.A.T."/>
            <person name="Koren S."/>
            <person name="Bechman K.B."/>
            <person name="Herman A."/>
            <person name="Abrahante J.E."/>
            <person name="Garbe J."/>
        </authorList>
    </citation>
    <scope>NUCLEOTIDE SEQUENCE</scope>
    <source>
        <strain evidence="3">Duluth1</strain>
        <tissue evidence="3">Whole animal</tissue>
    </source>
</reference>
<feature type="domain" description="CARD" evidence="2">
    <location>
        <begin position="18"/>
        <end position="97"/>
    </location>
</feature>
<feature type="region of interest" description="Disordered" evidence="1">
    <location>
        <begin position="317"/>
        <end position="369"/>
    </location>
</feature>
<dbReference type="InterPro" id="IPR011029">
    <property type="entry name" value="DEATH-like_dom_sf"/>
</dbReference>
<dbReference type="GO" id="GO:0042981">
    <property type="term" value="P:regulation of apoptotic process"/>
    <property type="evidence" value="ECO:0007669"/>
    <property type="project" value="InterPro"/>
</dbReference>
<feature type="compositionally biased region" description="Polar residues" evidence="1">
    <location>
        <begin position="348"/>
        <end position="367"/>
    </location>
</feature>
<organism evidence="3 4">
    <name type="scientific">Dreissena polymorpha</name>
    <name type="common">Zebra mussel</name>
    <name type="synonym">Mytilus polymorpha</name>
    <dbReference type="NCBI Taxonomy" id="45954"/>
    <lineage>
        <taxon>Eukaryota</taxon>
        <taxon>Metazoa</taxon>
        <taxon>Spiralia</taxon>
        <taxon>Lophotrochozoa</taxon>
        <taxon>Mollusca</taxon>
        <taxon>Bivalvia</taxon>
        <taxon>Autobranchia</taxon>
        <taxon>Heteroconchia</taxon>
        <taxon>Euheterodonta</taxon>
        <taxon>Imparidentia</taxon>
        <taxon>Neoheterodontei</taxon>
        <taxon>Myida</taxon>
        <taxon>Dreissenoidea</taxon>
        <taxon>Dreissenidae</taxon>
        <taxon>Dreissena</taxon>
    </lineage>
</organism>
<evidence type="ECO:0000313" key="3">
    <source>
        <dbReference type="EMBL" id="KAH3821278.1"/>
    </source>
</evidence>
<feature type="compositionally biased region" description="Basic and acidic residues" evidence="1">
    <location>
        <begin position="324"/>
        <end position="333"/>
    </location>
</feature>
<dbReference type="SUPFAM" id="SSF47986">
    <property type="entry name" value="DEATH domain"/>
    <property type="match status" value="1"/>
</dbReference>
<dbReference type="InterPro" id="IPR001315">
    <property type="entry name" value="CARD"/>
</dbReference>
<dbReference type="PROSITE" id="PS50209">
    <property type="entry name" value="CARD"/>
    <property type="match status" value="1"/>
</dbReference>
<dbReference type="AlphaFoldDB" id="A0A9D4GSY9"/>
<dbReference type="SMART" id="SM00114">
    <property type="entry name" value="CARD"/>
    <property type="match status" value="1"/>
</dbReference>
<evidence type="ECO:0000259" key="2">
    <source>
        <dbReference type="PROSITE" id="PS50209"/>
    </source>
</evidence>
<dbReference type="OrthoDB" id="6274940at2759"/>
<gene>
    <name evidence="3" type="ORF">DPMN_123041</name>
</gene>
<accession>A0A9D4GSY9</accession>
<comment type="caution">
    <text evidence="3">The sequence shown here is derived from an EMBL/GenBank/DDBJ whole genome shotgun (WGS) entry which is preliminary data.</text>
</comment>